<feature type="compositionally biased region" description="Low complexity" evidence="1">
    <location>
        <begin position="31"/>
        <end position="82"/>
    </location>
</feature>
<feature type="chain" id="PRO_5039460144" evidence="2">
    <location>
        <begin position="27"/>
        <end position="160"/>
    </location>
</feature>
<organism evidence="3 4">
    <name type="scientific">Nakamurella multipartita (strain ATCC 700099 / DSM 44233 / CIP 104796 / JCM 9543 / NBRC 105858 / Y-104)</name>
    <name type="common">Microsphaera multipartita</name>
    <dbReference type="NCBI Taxonomy" id="479431"/>
    <lineage>
        <taxon>Bacteria</taxon>
        <taxon>Bacillati</taxon>
        <taxon>Actinomycetota</taxon>
        <taxon>Actinomycetes</taxon>
        <taxon>Nakamurellales</taxon>
        <taxon>Nakamurellaceae</taxon>
        <taxon>Nakamurella</taxon>
    </lineage>
</organism>
<dbReference type="KEGG" id="nml:Namu_2237"/>
<reference evidence="3 4" key="2">
    <citation type="journal article" date="2010" name="Stand. Genomic Sci.">
        <title>Complete genome sequence of Nakamurella multipartita type strain (Y-104).</title>
        <authorList>
            <person name="Tice H."/>
            <person name="Mayilraj S."/>
            <person name="Sims D."/>
            <person name="Lapidus A."/>
            <person name="Nolan M."/>
            <person name="Lucas S."/>
            <person name="Glavina Del Rio T."/>
            <person name="Copeland A."/>
            <person name="Cheng J.F."/>
            <person name="Meincke L."/>
            <person name="Bruce D."/>
            <person name="Goodwin L."/>
            <person name="Pitluck S."/>
            <person name="Ivanova N."/>
            <person name="Mavromatis K."/>
            <person name="Ovchinnikova G."/>
            <person name="Pati A."/>
            <person name="Chen A."/>
            <person name="Palaniappan K."/>
            <person name="Land M."/>
            <person name="Hauser L."/>
            <person name="Chang Y.J."/>
            <person name="Jeffries C.D."/>
            <person name="Detter J.C."/>
            <person name="Brettin T."/>
            <person name="Rohde M."/>
            <person name="Goker M."/>
            <person name="Bristow J."/>
            <person name="Eisen J.A."/>
            <person name="Markowitz V."/>
            <person name="Hugenholtz P."/>
            <person name="Kyrpides N.C."/>
            <person name="Klenk H.P."/>
            <person name="Chen F."/>
        </authorList>
    </citation>
    <scope>NUCLEOTIDE SEQUENCE [LARGE SCALE GENOMIC DNA]</scope>
    <source>
        <strain evidence="4">ATCC 700099 / DSM 44233 / CIP 104796 / JCM 9543 / NBRC 105858 / Y-104</strain>
    </source>
</reference>
<protein>
    <submittedName>
        <fullName evidence="3">Putative membrane protein, glycine-rich</fullName>
    </submittedName>
</protein>
<dbReference type="EMBL" id="CP001737">
    <property type="protein sequence ID" value="ACV78614.1"/>
    <property type="molecule type" value="Genomic_DNA"/>
</dbReference>
<dbReference type="Proteomes" id="UP000002218">
    <property type="component" value="Chromosome"/>
</dbReference>
<dbReference type="OrthoDB" id="5148907at2"/>
<feature type="region of interest" description="Disordered" evidence="1">
    <location>
        <begin position="31"/>
        <end position="87"/>
    </location>
</feature>
<keyword evidence="4" id="KW-1185">Reference proteome</keyword>
<keyword evidence="2" id="KW-0732">Signal</keyword>
<evidence type="ECO:0000313" key="3">
    <source>
        <dbReference type="EMBL" id="ACV78614.1"/>
    </source>
</evidence>
<evidence type="ECO:0000256" key="2">
    <source>
        <dbReference type="SAM" id="SignalP"/>
    </source>
</evidence>
<accession>C8XJE9</accession>
<gene>
    <name evidence="3" type="ordered locus">Namu_2237</name>
</gene>
<dbReference type="HOGENOM" id="CLU_141048_0_0_11"/>
<dbReference type="AlphaFoldDB" id="C8XJE9"/>
<name>C8XJE9_NAKMY</name>
<dbReference type="PROSITE" id="PS51257">
    <property type="entry name" value="PROKAR_LIPOPROTEIN"/>
    <property type="match status" value="1"/>
</dbReference>
<reference evidence="4" key="1">
    <citation type="submission" date="2009-09" db="EMBL/GenBank/DDBJ databases">
        <title>The complete genome of Nakamurella multipartita DSM 44233.</title>
        <authorList>
            <consortium name="US DOE Joint Genome Institute (JGI-PGF)"/>
            <person name="Lucas S."/>
            <person name="Copeland A."/>
            <person name="Lapidus A."/>
            <person name="Glavina del Rio T."/>
            <person name="Dalin E."/>
            <person name="Tice H."/>
            <person name="Bruce D."/>
            <person name="Goodwin L."/>
            <person name="Pitluck S."/>
            <person name="Kyrpides N."/>
            <person name="Mavromatis K."/>
            <person name="Ivanova N."/>
            <person name="Ovchinnikova G."/>
            <person name="Sims D."/>
            <person name="Meincke L."/>
            <person name="Brettin T."/>
            <person name="Detter J.C."/>
            <person name="Han C."/>
            <person name="Larimer F."/>
            <person name="Land M."/>
            <person name="Hauser L."/>
            <person name="Markowitz V."/>
            <person name="Cheng J.-F."/>
            <person name="Hugenholtz P."/>
            <person name="Woyke T."/>
            <person name="Wu D."/>
            <person name="Klenk H.-P."/>
            <person name="Eisen J.A."/>
        </authorList>
    </citation>
    <scope>NUCLEOTIDE SEQUENCE [LARGE SCALE GENOMIC DNA]</scope>
    <source>
        <strain evidence="4">ATCC 700099 / DSM 44233 / CIP 104796 / JCM 9543 / NBRC 105858 / Y-104</strain>
    </source>
</reference>
<evidence type="ECO:0000313" key="4">
    <source>
        <dbReference type="Proteomes" id="UP000002218"/>
    </source>
</evidence>
<sequence length="160" mass="15386" precursor="true">MRASATHRWTRGLLAAAAATVTLALAGCGSTAPSGPGGPPTSASTGASTATSPVISTTAMGTGSSGSGSLSASALAPDGSGSTDAAPVEQDLTGRIKEGVESGCTVLVDDAGTVLANLIGFDPTGVDVSGVVTVSGSFNPDLMTTCQQGRPFEVTTVRAG</sequence>
<feature type="signal peptide" evidence="2">
    <location>
        <begin position="1"/>
        <end position="26"/>
    </location>
</feature>
<dbReference type="RefSeq" id="WP_015747505.1">
    <property type="nucleotide sequence ID" value="NC_013235.1"/>
</dbReference>
<evidence type="ECO:0000256" key="1">
    <source>
        <dbReference type="SAM" id="MobiDB-lite"/>
    </source>
</evidence>
<proteinExistence type="predicted"/>
<dbReference type="InParanoid" id="C8XJE9"/>